<name>A0A0H1B4D9_9EURO</name>
<dbReference type="InterPro" id="IPR013785">
    <property type="entry name" value="Aldolase_TIM"/>
</dbReference>
<dbReference type="OrthoDB" id="10265891at2759"/>
<dbReference type="SUPFAM" id="SSF51412">
    <property type="entry name" value="Inosine monophosphate dehydrogenase (IMPDH)"/>
    <property type="match status" value="1"/>
</dbReference>
<evidence type="ECO:0000313" key="1">
    <source>
        <dbReference type="EMBL" id="KLJ05832.1"/>
    </source>
</evidence>
<dbReference type="PANTHER" id="PTHR32332:SF36">
    <property type="entry name" value="2-NITROPROPANE DIOXYGENASE FAMILY, PUTATIVE (AFU_ORTHOLOGUE AFUA_4G07940)-RELATED"/>
    <property type="match status" value="1"/>
</dbReference>
<dbReference type="PANTHER" id="PTHR32332">
    <property type="entry name" value="2-NITROPROPANE DIOXYGENASE"/>
    <property type="match status" value="1"/>
</dbReference>
<dbReference type="EMBL" id="LDEV01003457">
    <property type="protein sequence ID" value="KLJ05832.1"/>
    <property type="molecule type" value="Genomic_DNA"/>
</dbReference>
<protein>
    <submittedName>
        <fullName evidence="1">Oxidoreductase</fullName>
    </submittedName>
</protein>
<gene>
    <name evidence="1" type="ORF">EMPG_10750</name>
</gene>
<organism evidence="1 2">
    <name type="scientific">Blastomyces silverae</name>
    <dbReference type="NCBI Taxonomy" id="2060906"/>
    <lineage>
        <taxon>Eukaryota</taxon>
        <taxon>Fungi</taxon>
        <taxon>Dikarya</taxon>
        <taxon>Ascomycota</taxon>
        <taxon>Pezizomycotina</taxon>
        <taxon>Eurotiomycetes</taxon>
        <taxon>Eurotiomycetidae</taxon>
        <taxon>Onygenales</taxon>
        <taxon>Ajellomycetaceae</taxon>
        <taxon>Blastomyces</taxon>
    </lineage>
</organism>
<accession>A0A0H1B4D9</accession>
<keyword evidence="2" id="KW-1185">Reference proteome</keyword>
<proteinExistence type="predicted"/>
<dbReference type="AlphaFoldDB" id="A0A0H1B4D9"/>
<evidence type="ECO:0000313" key="2">
    <source>
        <dbReference type="Proteomes" id="UP000053573"/>
    </source>
</evidence>
<dbReference type="STRING" id="2060906.A0A0H1B4D9"/>
<sequence>MLGAAGVWVGTRFVASVESGASQMHKDAVVNAGFGDTVTTLVVSGRPLRVLPNDYIKGWHEKPEEIKKLTDAGVVPIMKDFDEGKDVDIPFLMGHVAAAVKDIKPAGQIVDEMVKEAVHMLKVGNGYLGAGSKL</sequence>
<dbReference type="Pfam" id="PF03060">
    <property type="entry name" value="NMO"/>
    <property type="match status" value="1"/>
</dbReference>
<dbReference type="Gene3D" id="3.20.20.70">
    <property type="entry name" value="Aldolase class I"/>
    <property type="match status" value="1"/>
</dbReference>
<comment type="caution">
    <text evidence="1">The sequence shown here is derived from an EMBL/GenBank/DDBJ whole genome shotgun (WGS) entry which is preliminary data.</text>
</comment>
<dbReference type="Proteomes" id="UP000053573">
    <property type="component" value="Unassembled WGS sequence"/>
</dbReference>
<reference evidence="2" key="1">
    <citation type="journal article" date="2015" name="PLoS Genet.">
        <title>The dynamic genome and transcriptome of the human fungal pathogen Blastomyces and close relative Emmonsia.</title>
        <authorList>
            <person name="Munoz J.F."/>
            <person name="Gauthier G.M."/>
            <person name="Desjardins C.A."/>
            <person name="Gallo J.E."/>
            <person name="Holder J."/>
            <person name="Sullivan T.D."/>
            <person name="Marty A.J."/>
            <person name="Carmen J.C."/>
            <person name="Chen Z."/>
            <person name="Ding L."/>
            <person name="Gujja S."/>
            <person name="Magrini V."/>
            <person name="Misas E."/>
            <person name="Mitreva M."/>
            <person name="Priest M."/>
            <person name="Saif S."/>
            <person name="Whiston E.A."/>
            <person name="Young S."/>
            <person name="Zeng Q."/>
            <person name="Goldman W.E."/>
            <person name="Mardis E.R."/>
            <person name="Taylor J.W."/>
            <person name="McEwen J.G."/>
            <person name="Clay O.K."/>
            <person name="Klein B.S."/>
            <person name="Cuomo C.A."/>
        </authorList>
    </citation>
    <scope>NUCLEOTIDE SEQUENCE [LARGE SCALE GENOMIC DNA]</scope>
    <source>
        <strain evidence="2">UAMH 139</strain>
    </source>
</reference>